<dbReference type="Pfam" id="PF11253">
    <property type="entry name" value="DUF3052"/>
    <property type="match status" value="1"/>
</dbReference>
<protein>
    <submittedName>
        <fullName evidence="1">DUF3052 family protein</fullName>
    </submittedName>
</protein>
<sequence>MTTTAEAAAAAAHLTKLGLVEGAVVQELGFDDDVDLDLRDRIMDHIGADLADEDHGDVVDAVLFWHRDGDGDLVDAIVDGLTDLDDQGFIVLMTPRAGRGGHVDPAEIAEAATTAGLHVSGALTGSADWTGTRLVPPRAKKK</sequence>
<dbReference type="InterPro" id="IPR021412">
    <property type="entry name" value="DUF3052"/>
</dbReference>
<evidence type="ECO:0000313" key="2">
    <source>
        <dbReference type="Proteomes" id="UP000431092"/>
    </source>
</evidence>
<evidence type="ECO:0000313" key="1">
    <source>
        <dbReference type="EMBL" id="MTB72767.1"/>
    </source>
</evidence>
<reference evidence="1 2" key="1">
    <citation type="submission" date="2019-11" db="EMBL/GenBank/DDBJ databases">
        <title>Whole genome sequencing identifies a novel species of the genus Arsenicicoccus isolated from human blood.</title>
        <authorList>
            <person name="Jeong J.H."/>
            <person name="Kweon O.J."/>
            <person name="Kim H.R."/>
            <person name="Kim T.-H."/>
            <person name="Ha S.-M."/>
            <person name="Lee M.-K."/>
        </authorList>
    </citation>
    <scope>NUCLEOTIDE SEQUENCE [LARGE SCALE GENOMIC DNA]</scope>
    <source>
        <strain evidence="1 2">MKL-02</strain>
    </source>
</reference>
<dbReference type="Proteomes" id="UP000431092">
    <property type="component" value="Unassembled WGS sequence"/>
</dbReference>
<keyword evidence="2" id="KW-1185">Reference proteome</keyword>
<dbReference type="AlphaFoldDB" id="A0A6I3IGB8"/>
<organism evidence="1 2">
    <name type="scientific">Arsenicicoccus cauae</name>
    <dbReference type="NCBI Taxonomy" id="2663847"/>
    <lineage>
        <taxon>Bacteria</taxon>
        <taxon>Bacillati</taxon>
        <taxon>Actinomycetota</taxon>
        <taxon>Actinomycetes</taxon>
        <taxon>Micrococcales</taxon>
        <taxon>Intrasporangiaceae</taxon>
        <taxon>Arsenicicoccus</taxon>
    </lineage>
</organism>
<comment type="caution">
    <text evidence="1">The sequence shown here is derived from an EMBL/GenBank/DDBJ whole genome shotgun (WGS) entry which is preliminary data.</text>
</comment>
<gene>
    <name evidence="1" type="ORF">GGG17_12495</name>
</gene>
<dbReference type="EMBL" id="WLVL01000040">
    <property type="protein sequence ID" value="MTB72767.1"/>
    <property type="molecule type" value="Genomic_DNA"/>
</dbReference>
<dbReference type="RefSeq" id="WP_311966658.1">
    <property type="nucleotide sequence ID" value="NZ_CP171001.1"/>
</dbReference>
<accession>A0A6I3IGB8</accession>
<proteinExistence type="predicted"/>
<name>A0A6I3IGB8_9MICO</name>